<dbReference type="Pfam" id="PF00202">
    <property type="entry name" value="Aminotran_3"/>
    <property type="match status" value="1"/>
</dbReference>
<comment type="similarity">
    <text evidence="2">Belongs to the class-III pyridoxal-phosphate-dependent aminotransferase family.</text>
</comment>
<evidence type="ECO:0000313" key="7">
    <source>
        <dbReference type="Proteomes" id="UP000789831"/>
    </source>
</evidence>
<organism evidence="6 7">
    <name type="scientific">Ambispora gerdemannii</name>
    <dbReference type="NCBI Taxonomy" id="144530"/>
    <lineage>
        <taxon>Eukaryota</taxon>
        <taxon>Fungi</taxon>
        <taxon>Fungi incertae sedis</taxon>
        <taxon>Mucoromycota</taxon>
        <taxon>Glomeromycotina</taxon>
        <taxon>Glomeromycetes</taxon>
        <taxon>Archaeosporales</taxon>
        <taxon>Ambisporaceae</taxon>
        <taxon>Ambispora</taxon>
    </lineage>
</organism>
<dbReference type="Proteomes" id="UP000789831">
    <property type="component" value="Unassembled WGS sequence"/>
</dbReference>
<keyword evidence="3" id="KW-0032">Aminotransferase</keyword>
<dbReference type="EMBL" id="CAJVPL010016806">
    <property type="protein sequence ID" value="CAG8696560.1"/>
    <property type="molecule type" value="Genomic_DNA"/>
</dbReference>
<proteinExistence type="inferred from homology"/>
<dbReference type="GO" id="GO:0008483">
    <property type="term" value="F:transaminase activity"/>
    <property type="evidence" value="ECO:0007669"/>
    <property type="project" value="UniProtKB-KW"/>
</dbReference>
<evidence type="ECO:0000256" key="2">
    <source>
        <dbReference type="ARBA" id="ARBA00008954"/>
    </source>
</evidence>
<dbReference type="GO" id="GO:0005759">
    <property type="term" value="C:mitochondrial matrix"/>
    <property type="evidence" value="ECO:0007669"/>
    <property type="project" value="TreeGrafter"/>
</dbReference>
<evidence type="ECO:0000256" key="5">
    <source>
        <dbReference type="ARBA" id="ARBA00022898"/>
    </source>
</evidence>
<evidence type="ECO:0000256" key="3">
    <source>
        <dbReference type="ARBA" id="ARBA00022576"/>
    </source>
</evidence>
<dbReference type="InterPro" id="IPR015424">
    <property type="entry name" value="PyrdxlP-dep_Trfase"/>
</dbReference>
<gene>
    <name evidence="6" type="ORF">AGERDE_LOCUS13297</name>
</gene>
<evidence type="ECO:0000256" key="1">
    <source>
        <dbReference type="ARBA" id="ARBA00001933"/>
    </source>
</evidence>
<dbReference type="SUPFAM" id="SSF53383">
    <property type="entry name" value="PLP-dependent transferases"/>
    <property type="match status" value="1"/>
</dbReference>
<dbReference type="InterPro" id="IPR015422">
    <property type="entry name" value="PyrdxlP-dep_Trfase_small"/>
</dbReference>
<accession>A0A9N9HLQ1</accession>
<dbReference type="GO" id="GO:0030170">
    <property type="term" value="F:pyridoxal phosphate binding"/>
    <property type="evidence" value="ECO:0007669"/>
    <property type="project" value="InterPro"/>
</dbReference>
<evidence type="ECO:0000256" key="4">
    <source>
        <dbReference type="ARBA" id="ARBA00022679"/>
    </source>
</evidence>
<dbReference type="Gene3D" id="3.90.1150.10">
    <property type="entry name" value="Aspartate Aminotransferase, domain 1"/>
    <property type="match status" value="1"/>
</dbReference>
<dbReference type="GO" id="GO:0042802">
    <property type="term" value="F:identical protein binding"/>
    <property type="evidence" value="ECO:0007669"/>
    <property type="project" value="TreeGrafter"/>
</dbReference>
<dbReference type="AlphaFoldDB" id="A0A9N9HLQ1"/>
<feature type="non-terminal residue" evidence="6">
    <location>
        <position position="1"/>
    </location>
</feature>
<dbReference type="Gene3D" id="3.40.640.10">
    <property type="entry name" value="Type I PLP-dependent aspartate aminotransferase-like (Major domain)"/>
    <property type="match status" value="1"/>
</dbReference>
<keyword evidence="4" id="KW-0808">Transferase</keyword>
<sequence length="212" mass="22805">TCAAIIEPIQGEGGVFEARVEFLEALKVRCQEVGALLIYDEIQCGLGRTGKLWAHQNLPKSCHPDILTMAKPMANGIPIGGIMVTNRVADLIGIGDHGTTFGGNPLASRAGIYVLSRINTPELLDNVNTIGAYLRTSFEELSAKHPSLITEIRGRGLILGIQFSRDPTPLVQLARERGLLVITAGNNTVRIIPPLILTKDQASHGVKILEEA</sequence>
<keyword evidence="7" id="KW-1185">Reference proteome</keyword>
<dbReference type="InterPro" id="IPR015421">
    <property type="entry name" value="PyrdxlP-dep_Trfase_major"/>
</dbReference>
<dbReference type="InterPro" id="IPR049704">
    <property type="entry name" value="Aminotrans_3_PPA_site"/>
</dbReference>
<evidence type="ECO:0000313" key="6">
    <source>
        <dbReference type="EMBL" id="CAG8696560.1"/>
    </source>
</evidence>
<name>A0A9N9HLQ1_9GLOM</name>
<dbReference type="PROSITE" id="PS00600">
    <property type="entry name" value="AA_TRANSFER_CLASS_3"/>
    <property type="match status" value="1"/>
</dbReference>
<feature type="non-terminal residue" evidence="6">
    <location>
        <position position="212"/>
    </location>
</feature>
<reference evidence="6" key="1">
    <citation type="submission" date="2021-06" db="EMBL/GenBank/DDBJ databases">
        <authorList>
            <person name="Kallberg Y."/>
            <person name="Tangrot J."/>
            <person name="Rosling A."/>
        </authorList>
    </citation>
    <scope>NUCLEOTIDE SEQUENCE</scope>
    <source>
        <strain evidence="6">MT106</strain>
    </source>
</reference>
<comment type="caution">
    <text evidence="6">The sequence shown here is derived from an EMBL/GenBank/DDBJ whole genome shotgun (WGS) entry which is preliminary data.</text>
</comment>
<protein>
    <submittedName>
        <fullName evidence="6">170_t:CDS:1</fullName>
    </submittedName>
</protein>
<dbReference type="InterPro" id="IPR005814">
    <property type="entry name" value="Aminotrans_3"/>
</dbReference>
<dbReference type="PANTHER" id="PTHR11986:SF79">
    <property type="entry name" value="ACETYLORNITHINE AMINOTRANSFERASE, MITOCHONDRIAL"/>
    <property type="match status" value="1"/>
</dbReference>
<dbReference type="OrthoDB" id="5419315at2759"/>
<dbReference type="PANTHER" id="PTHR11986">
    <property type="entry name" value="AMINOTRANSFERASE CLASS III"/>
    <property type="match status" value="1"/>
</dbReference>
<keyword evidence="5" id="KW-0663">Pyridoxal phosphate</keyword>
<comment type="cofactor">
    <cofactor evidence="1">
        <name>pyridoxal 5'-phosphate</name>
        <dbReference type="ChEBI" id="CHEBI:597326"/>
    </cofactor>
</comment>
<dbReference type="InterPro" id="IPR050103">
    <property type="entry name" value="Class-III_PLP-dep_AT"/>
</dbReference>